<organism evidence="1 2">
    <name type="scientific">Staphylococcus felis</name>
    <dbReference type="NCBI Taxonomy" id="46127"/>
    <lineage>
        <taxon>Bacteria</taxon>
        <taxon>Bacillati</taxon>
        <taxon>Bacillota</taxon>
        <taxon>Bacilli</taxon>
        <taxon>Bacillales</taxon>
        <taxon>Staphylococcaceae</taxon>
        <taxon>Staphylococcus</taxon>
    </lineage>
</organism>
<reference evidence="1 2" key="1">
    <citation type="submission" date="2020-12" db="EMBL/GenBank/DDBJ databases">
        <title>Genomic analysis of Staphylococcus felis from a cat with skin infection.</title>
        <authorList>
            <person name="Aslantas O."/>
            <person name="Keskin O."/>
            <person name="Buyukaltay K."/>
            <person name="Gullu Yucetepe A."/>
        </authorList>
    </citation>
    <scope>NUCLEOTIDE SEQUENCE [LARGE SCALE GENOMIC DNA]</scope>
    <source>
        <strain evidence="1 2">HARRANVET</strain>
    </source>
</reference>
<gene>
    <name evidence="1" type="ORF">I9026_05790</name>
</gene>
<name>A0ABS0QPC2_9STAP</name>
<dbReference type="EMBL" id="JAEDAQ010000007">
    <property type="protein sequence ID" value="MBH9580881.1"/>
    <property type="molecule type" value="Genomic_DNA"/>
</dbReference>
<proteinExistence type="predicted"/>
<keyword evidence="2" id="KW-1185">Reference proteome</keyword>
<protein>
    <recommendedName>
        <fullName evidence="3">DUF3168 domain-containing protein</fullName>
    </recommendedName>
</protein>
<evidence type="ECO:0000313" key="1">
    <source>
        <dbReference type="EMBL" id="MBH9580881.1"/>
    </source>
</evidence>
<accession>A0ABS0QPC2</accession>
<evidence type="ECO:0008006" key="3">
    <source>
        <dbReference type="Google" id="ProtNLM"/>
    </source>
</evidence>
<evidence type="ECO:0000313" key="2">
    <source>
        <dbReference type="Proteomes" id="UP000597038"/>
    </source>
</evidence>
<dbReference type="RefSeq" id="WP_198092692.1">
    <property type="nucleotide sequence ID" value="NZ_JAEDAQ010000007.1"/>
</dbReference>
<sequence>MQSPQLQIFNKVFDYLQGLGVTVITRKEMMDEVPYPFFVVSYANEQNKSVYTFDSFNGKFNIKVDLFSLGDDYGKHDVLLRIANDYLSNFDDLDEYTLKLNDLTSETLTENTTNQTLLHSVLIIEYDAY</sequence>
<dbReference type="Proteomes" id="UP000597038">
    <property type="component" value="Unassembled WGS sequence"/>
</dbReference>
<comment type="caution">
    <text evidence="1">The sequence shown here is derived from an EMBL/GenBank/DDBJ whole genome shotgun (WGS) entry which is preliminary data.</text>
</comment>